<dbReference type="GO" id="GO:0003735">
    <property type="term" value="F:structural constituent of ribosome"/>
    <property type="evidence" value="ECO:0007669"/>
    <property type="project" value="InterPro"/>
</dbReference>
<dbReference type="AlphaFoldDB" id="A0A0F9N1A3"/>
<keyword evidence="2" id="KW-0687">Ribonucleoprotein</keyword>
<dbReference type="GO" id="GO:0006412">
    <property type="term" value="P:translation"/>
    <property type="evidence" value="ECO:0007669"/>
    <property type="project" value="InterPro"/>
</dbReference>
<dbReference type="EMBL" id="LAZR01003936">
    <property type="protein sequence ID" value="KKN13290.1"/>
    <property type="molecule type" value="Genomic_DNA"/>
</dbReference>
<dbReference type="Gene3D" id="3.30.1320.10">
    <property type="match status" value="1"/>
</dbReference>
<proteinExistence type="inferred from homology"/>
<dbReference type="GO" id="GO:0005737">
    <property type="term" value="C:cytoplasm"/>
    <property type="evidence" value="ECO:0007669"/>
    <property type="project" value="UniProtKB-ARBA"/>
</dbReference>
<evidence type="ECO:0000313" key="3">
    <source>
        <dbReference type="EMBL" id="KKN13290.1"/>
    </source>
</evidence>
<evidence type="ECO:0000256" key="2">
    <source>
        <dbReference type="ARBA" id="ARBA00023274"/>
    </source>
</evidence>
<dbReference type="InterPro" id="IPR000307">
    <property type="entry name" value="Ribosomal_bS16"/>
</dbReference>
<gene>
    <name evidence="3" type="ORF">LCGC14_1007820</name>
</gene>
<organism evidence="3">
    <name type="scientific">marine sediment metagenome</name>
    <dbReference type="NCBI Taxonomy" id="412755"/>
    <lineage>
        <taxon>unclassified sequences</taxon>
        <taxon>metagenomes</taxon>
        <taxon>ecological metagenomes</taxon>
    </lineage>
</organism>
<comment type="caution">
    <text evidence="3">The sequence shown here is derived from an EMBL/GenBank/DDBJ whole genome shotgun (WGS) entry which is preliminary data.</text>
</comment>
<dbReference type="HAMAP" id="MF_00385">
    <property type="entry name" value="Ribosomal_bS16"/>
    <property type="match status" value="1"/>
</dbReference>
<dbReference type="PANTHER" id="PTHR12919">
    <property type="entry name" value="30S RIBOSOMAL PROTEIN S16"/>
    <property type="match status" value="1"/>
</dbReference>
<dbReference type="PANTHER" id="PTHR12919:SF20">
    <property type="entry name" value="SMALL RIBOSOMAL SUBUNIT PROTEIN BS16M"/>
    <property type="match status" value="1"/>
</dbReference>
<name>A0A0F9N1A3_9ZZZZ</name>
<keyword evidence="1" id="KW-0689">Ribosomal protein</keyword>
<dbReference type="GO" id="GO:0015935">
    <property type="term" value="C:small ribosomal subunit"/>
    <property type="evidence" value="ECO:0007669"/>
    <property type="project" value="TreeGrafter"/>
</dbReference>
<dbReference type="InterPro" id="IPR023803">
    <property type="entry name" value="Ribosomal_bS16_dom_sf"/>
</dbReference>
<evidence type="ECO:0000256" key="1">
    <source>
        <dbReference type="ARBA" id="ARBA00022980"/>
    </source>
</evidence>
<sequence>MIAIRLMRLGAKKRPFYRIIVIDSERPRESKAKEIIGYYDPLKEPPEIKVDIEKANYWLERGAQASKTVQSLLHKVSKSEKLSNQHSKT</sequence>
<protein>
    <recommendedName>
        <fullName evidence="4">30S ribosomal protein S16</fullName>
    </recommendedName>
</protein>
<evidence type="ECO:0008006" key="4">
    <source>
        <dbReference type="Google" id="ProtNLM"/>
    </source>
</evidence>
<dbReference type="Pfam" id="PF00886">
    <property type="entry name" value="Ribosomal_S16"/>
    <property type="match status" value="1"/>
</dbReference>
<dbReference type="NCBIfam" id="TIGR00002">
    <property type="entry name" value="S16"/>
    <property type="match status" value="1"/>
</dbReference>
<reference evidence="3" key="1">
    <citation type="journal article" date="2015" name="Nature">
        <title>Complex archaea that bridge the gap between prokaryotes and eukaryotes.</title>
        <authorList>
            <person name="Spang A."/>
            <person name="Saw J.H."/>
            <person name="Jorgensen S.L."/>
            <person name="Zaremba-Niedzwiedzka K."/>
            <person name="Martijn J."/>
            <person name="Lind A.E."/>
            <person name="van Eijk R."/>
            <person name="Schleper C."/>
            <person name="Guy L."/>
            <person name="Ettema T.J."/>
        </authorList>
    </citation>
    <scope>NUCLEOTIDE SEQUENCE</scope>
</reference>
<dbReference type="SUPFAM" id="SSF54565">
    <property type="entry name" value="Ribosomal protein S16"/>
    <property type="match status" value="1"/>
</dbReference>
<accession>A0A0F9N1A3</accession>